<organism evidence="2 3">
    <name type="scientific">Candidatus Bandiella euplotis</name>
    <dbReference type="NCBI Taxonomy" id="1664265"/>
    <lineage>
        <taxon>Bacteria</taxon>
        <taxon>Pseudomonadati</taxon>
        <taxon>Pseudomonadota</taxon>
        <taxon>Alphaproteobacteria</taxon>
        <taxon>Rickettsiales</taxon>
        <taxon>Candidatus Midichloriaceae</taxon>
        <taxon>Candidatus Bandiella</taxon>
    </lineage>
</organism>
<dbReference type="NCBIfam" id="NF033558">
    <property type="entry name" value="transpos_IS1"/>
    <property type="match status" value="1"/>
</dbReference>
<keyword evidence="3" id="KW-1185">Reference proteome</keyword>
<dbReference type="EMBL" id="CP110820">
    <property type="protein sequence ID" value="WPX97264.1"/>
    <property type="molecule type" value="Genomic_DNA"/>
</dbReference>
<accession>A0ABZ0UNH0</accession>
<dbReference type="InterPro" id="IPR051354">
    <property type="entry name" value="Transposase_27_IS1"/>
</dbReference>
<dbReference type="RefSeq" id="WP_323732575.1">
    <property type="nucleotide sequence ID" value="NZ_CP110820.1"/>
</dbReference>
<dbReference type="PANTHER" id="PTHR33293">
    <property type="entry name" value="INSERTION ELEMENT IS1 1 PROTEIN INSB-RELATED"/>
    <property type="match status" value="1"/>
</dbReference>
<dbReference type="PANTHER" id="PTHR33293:SF2">
    <property type="entry name" value="TRANSPOSASE"/>
    <property type="match status" value="1"/>
</dbReference>
<name>A0ABZ0UNH0_9RICK</name>
<evidence type="ECO:0000313" key="1">
    <source>
        <dbReference type="EMBL" id="WPX96888.1"/>
    </source>
</evidence>
<dbReference type="EMBL" id="CP110820">
    <property type="protein sequence ID" value="WPX96888.1"/>
    <property type="molecule type" value="Genomic_DNA"/>
</dbReference>
<evidence type="ECO:0000313" key="3">
    <source>
        <dbReference type="Proteomes" id="UP001327219"/>
    </source>
</evidence>
<proteinExistence type="predicted"/>
<evidence type="ECO:0000313" key="2">
    <source>
        <dbReference type="EMBL" id="WPX97264.1"/>
    </source>
</evidence>
<dbReference type="Proteomes" id="UP001327219">
    <property type="component" value="Chromosome"/>
</dbReference>
<reference evidence="2 3" key="1">
    <citation type="submission" date="2022-11" db="EMBL/GenBank/DDBJ databases">
        <title>Host association and intracellularity evolved multiple times independently in the Rickettsiales.</title>
        <authorList>
            <person name="Castelli M."/>
            <person name="Nardi T."/>
            <person name="Gammuto L."/>
            <person name="Bellinzona G."/>
            <person name="Sabaneyeva E."/>
            <person name="Potekhin A."/>
            <person name="Serra V."/>
            <person name="Petroni G."/>
            <person name="Sassera D."/>
        </authorList>
    </citation>
    <scope>NUCLEOTIDE SEQUENCE [LARGE SCALE GENOMIC DNA]</scope>
    <source>
        <strain evidence="2 3">NDG2</strain>
    </source>
</reference>
<gene>
    <name evidence="1" type="ORF">Bandiella_01022</name>
    <name evidence="2" type="ORF">Bandiella_01411</name>
</gene>
<protein>
    <submittedName>
        <fullName evidence="2">IS1 family transposase</fullName>
    </submittedName>
</protein>
<sequence>MSEIICCKCRESNYYRSGKVNGKQRYKCKSCGCHFTINDRIEKYSVKQKIVAITLFKKGLSLRSIAEVIGANNVIVLYWIKNIGKFIKDTVLDSGVQSSKDLEVVEMDELWHYVQKKRKLWIWLTYSGARKRIIACEVGSGGVKTLKKL</sequence>